<feature type="binding site" evidence="10 14">
    <location>
        <position position="62"/>
    </location>
    <ligand>
        <name>substrate</name>
    </ligand>
</feature>
<keyword evidence="8 10" id="KW-0479">Metal-binding</keyword>
<evidence type="ECO:0000256" key="4">
    <source>
        <dbReference type="ARBA" id="ARBA00001947"/>
    </source>
</evidence>
<evidence type="ECO:0000256" key="6">
    <source>
        <dbReference type="ARBA" id="ARBA00009541"/>
    </source>
</evidence>
<comment type="catalytic activity">
    <reaction evidence="1 10 11">
        <text>D-ribulose 5-phosphate = D-xylulose 5-phosphate</text>
        <dbReference type="Rhea" id="RHEA:13677"/>
        <dbReference type="ChEBI" id="CHEBI:57737"/>
        <dbReference type="ChEBI" id="CHEBI:58121"/>
        <dbReference type="EC" id="5.1.3.1"/>
    </reaction>
</comment>
<evidence type="ECO:0000256" key="5">
    <source>
        <dbReference type="ARBA" id="ARBA00001954"/>
    </source>
</evidence>
<comment type="cofactor">
    <cofactor evidence="3">
        <name>Co(2+)</name>
        <dbReference type="ChEBI" id="CHEBI:48828"/>
    </cofactor>
</comment>
<dbReference type="InterPro" id="IPR000056">
    <property type="entry name" value="Ribul_P_3_epim-like"/>
</dbReference>
<comment type="cofactor">
    <cofactor evidence="4">
        <name>Zn(2+)</name>
        <dbReference type="ChEBI" id="CHEBI:29105"/>
    </cofactor>
</comment>
<dbReference type="EC" id="5.1.3.1" evidence="7 10"/>
<dbReference type="GO" id="GO:0019323">
    <property type="term" value="P:pentose catabolic process"/>
    <property type="evidence" value="ECO:0007669"/>
    <property type="project" value="UniProtKB-UniRule"/>
</dbReference>
<evidence type="ECO:0000313" key="16">
    <source>
        <dbReference type="Proteomes" id="UP000031662"/>
    </source>
</evidence>
<dbReference type="NCBIfam" id="NF004076">
    <property type="entry name" value="PRK05581.1-4"/>
    <property type="match status" value="1"/>
</dbReference>
<dbReference type="CDD" id="cd00429">
    <property type="entry name" value="RPE"/>
    <property type="match status" value="1"/>
</dbReference>
<dbReference type="PANTHER" id="PTHR11749">
    <property type="entry name" value="RIBULOSE-5-PHOSPHATE-3-EPIMERASE"/>
    <property type="match status" value="1"/>
</dbReference>
<dbReference type="SUPFAM" id="SSF51366">
    <property type="entry name" value="Ribulose-phoshate binding barrel"/>
    <property type="match status" value="1"/>
</dbReference>
<dbReference type="PROSITE" id="PS01086">
    <property type="entry name" value="RIBUL_P_3_EPIMER_2"/>
    <property type="match status" value="1"/>
</dbReference>
<keyword evidence="13" id="KW-0464">Manganese</keyword>
<dbReference type="Proteomes" id="UP000031662">
    <property type="component" value="Chromosome"/>
</dbReference>
<comment type="cofactor">
    <cofactor evidence="2">
        <name>Mn(2+)</name>
        <dbReference type="ChEBI" id="CHEBI:29035"/>
    </cofactor>
</comment>
<comment type="similarity">
    <text evidence="6 10 11">Belongs to the ribulose-phosphate 3-epimerase family.</text>
</comment>
<dbReference type="NCBIfam" id="TIGR01163">
    <property type="entry name" value="rpe"/>
    <property type="match status" value="1"/>
</dbReference>
<organism evidence="15 16">
    <name type="scientific">Helicobacter pylori NY40</name>
    <dbReference type="NCBI Taxonomy" id="1426844"/>
    <lineage>
        <taxon>Bacteria</taxon>
        <taxon>Pseudomonadati</taxon>
        <taxon>Campylobacterota</taxon>
        <taxon>Epsilonproteobacteria</taxon>
        <taxon>Campylobacterales</taxon>
        <taxon>Helicobacteraceae</taxon>
        <taxon>Helicobacter</taxon>
    </lineage>
</organism>
<dbReference type="EMBL" id="AP014523">
    <property type="protein sequence ID" value="BAO97574.1"/>
    <property type="molecule type" value="Genomic_DNA"/>
</dbReference>
<feature type="binding site" evidence="10 13">
    <location>
        <position position="171"/>
    </location>
    <ligand>
        <name>a divalent metal cation</name>
        <dbReference type="ChEBI" id="CHEBI:60240"/>
    </ligand>
</feature>
<dbReference type="InterPro" id="IPR011060">
    <property type="entry name" value="RibuloseP-bd_barrel"/>
</dbReference>
<dbReference type="RefSeq" id="WP_041050252.1">
    <property type="nucleotide sequence ID" value="NZ_AP014523.1"/>
</dbReference>
<feature type="binding site" evidence="10 14">
    <location>
        <begin position="193"/>
        <end position="194"/>
    </location>
    <ligand>
        <name>substrate</name>
    </ligand>
</feature>
<accession>A0A060PQ02</accession>
<feature type="binding site" evidence="10">
    <location>
        <begin position="171"/>
        <end position="173"/>
    </location>
    <ligand>
        <name>substrate</name>
    </ligand>
</feature>
<keyword evidence="13" id="KW-0862">Zinc</keyword>
<feature type="active site" description="Proton donor" evidence="10 12">
    <location>
        <position position="171"/>
    </location>
</feature>
<dbReference type="PIRSF" id="PIRSF001461">
    <property type="entry name" value="RPE"/>
    <property type="match status" value="1"/>
</dbReference>
<evidence type="ECO:0000256" key="14">
    <source>
        <dbReference type="PIRSR" id="PIRSR001461-3"/>
    </source>
</evidence>
<evidence type="ECO:0000256" key="9">
    <source>
        <dbReference type="ARBA" id="ARBA00023235"/>
    </source>
</evidence>
<evidence type="ECO:0000256" key="3">
    <source>
        <dbReference type="ARBA" id="ARBA00001941"/>
    </source>
</evidence>
<dbReference type="Gene3D" id="3.20.20.70">
    <property type="entry name" value="Aldolase class I"/>
    <property type="match status" value="1"/>
</dbReference>
<dbReference type="HAMAP" id="MF_02227">
    <property type="entry name" value="RPE"/>
    <property type="match status" value="1"/>
</dbReference>
<keyword evidence="13" id="KW-0170">Cobalt</keyword>
<dbReference type="HOGENOM" id="CLU_054856_2_1_7"/>
<feature type="active site" description="Proton acceptor" evidence="10 12">
    <location>
        <position position="31"/>
    </location>
</feature>
<sequence length="217" mass="24069">MKVAPSLLSTDFMHLAKEIESVSNADFLHVDVMDGHYVPNLTMGPVVLENVTQISKVPLDVHLMVENASFFVELFAPLKPQIISIHAENEKHPHRVLQLIKNSGITPGIVLNPHTHEESIKYLLESVGLVLLMSVNPGFGGQKFLDLVLEKCLKVKELIKRYNPSCLLEVDGGVNDKNIFELQQAGVDVVVSGSYIFKSKDRKLAIEGLQNVRQPLA</sequence>
<comment type="cofactor">
    <cofactor evidence="5">
        <name>Fe(2+)</name>
        <dbReference type="ChEBI" id="CHEBI:29033"/>
    </cofactor>
</comment>
<reference evidence="15 16" key="1">
    <citation type="submission" date="2013-11" db="EMBL/GenBank/DDBJ databases">
        <title>Estimation of Helicobacter pylori bacteriophage ecology using H. pylori isolates.</title>
        <authorList>
            <person name="Uchiyama J."/>
            <person name="Takemura-Uchiyama I."/>
            <person name="Ujihara T."/>
            <person name="Matsuzaki S."/>
        </authorList>
    </citation>
    <scope>NUCLEOTIDE SEQUENCE [LARGE SCALE GENOMIC DNA]</scope>
    <source>
        <strain evidence="15 16">NY40</strain>
    </source>
</reference>
<feature type="binding site" evidence="14">
    <location>
        <position position="173"/>
    </location>
    <ligand>
        <name>substrate</name>
    </ligand>
</feature>
<feature type="binding site" evidence="10 13">
    <location>
        <position position="62"/>
    </location>
    <ligand>
        <name>a divalent metal cation</name>
        <dbReference type="ChEBI" id="CHEBI:60240"/>
    </ligand>
</feature>
<evidence type="ECO:0000256" key="13">
    <source>
        <dbReference type="PIRSR" id="PIRSR001461-2"/>
    </source>
</evidence>
<name>A0A060PQ02_HELPX</name>
<dbReference type="GO" id="GO:0006098">
    <property type="term" value="P:pentose-phosphate shunt"/>
    <property type="evidence" value="ECO:0007669"/>
    <property type="project" value="UniProtKB-UniRule"/>
</dbReference>
<feature type="binding site" evidence="10 14">
    <location>
        <begin position="138"/>
        <end position="141"/>
    </location>
    <ligand>
        <name>substrate</name>
    </ligand>
</feature>
<feature type="binding site" evidence="10 13">
    <location>
        <position position="31"/>
    </location>
    <ligand>
        <name>a divalent metal cation</name>
        <dbReference type="ChEBI" id="CHEBI:60240"/>
    </ligand>
</feature>
<proteinExistence type="inferred from homology"/>
<evidence type="ECO:0000256" key="2">
    <source>
        <dbReference type="ARBA" id="ARBA00001936"/>
    </source>
</evidence>
<dbReference type="GO" id="GO:0004750">
    <property type="term" value="F:D-ribulose-phosphate 3-epimerase activity"/>
    <property type="evidence" value="ECO:0007669"/>
    <property type="project" value="UniProtKB-UniRule"/>
</dbReference>
<gene>
    <name evidence="10" type="primary">rpe</name>
    <name evidence="15" type="ORF">NY40_0555</name>
</gene>
<dbReference type="FunFam" id="3.20.20.70:FF:000004">
    <property type="entry name" value="Ribulose-phosphate 3-epimerase"/>
    <property type="match status" value="1"/>
</dbReference>
<dbReference type="InterPro" id="IPR026019">
    <property type="entry name" value="Ribul_P_3_epim"/>
</dbReference>
<evidence type="ECO:0000256" key="1">
    <source>
        <dbReference type="ARBA" id="ARBA00001782"/>
    </source>
</evidence>
<protein>
    <recommendedName>
        <fullName evidence="7 10">Ribulose-phosphate 3-epimerase</fullName>
        <ecNumber evidence="7 10">5.1.3.1</ecNumber>
    </recommendedName>
</protein>
<evidence type="ECO:0000313" key="15">
    <source>
        <dbReference type="EMBL" id="BAO97574.1"/>
    </source>
</evidence>
<comment type="function">
    <text evidence="10">Catalyzes the reversible epimerization of D-ribulose 5-phosphate to D-xylulose 5-phosphate.</text>
</comment>
<dbReference type="Pfam" id="PF00834">
    <property type="entry name" value="Ribul_P_3_epim"/>
    <property type="match status" value="1"/>
</dbReference>
<feature type="binding site" evidence="10 14">
    <location>
        <position position="6"/>
    </location>
    <ligand>
        <name>substrate</name>
    </ligand>
</feature>
<evidence type="ECO:0000256" key="11">
    <source>
        <dbReference type="PIRNR" id="PIRNR001461"/>
    </source>
</evidence>
<dbReference type="GO" id="GO:0005737">
    <property type="term" value="C:cytoplasm"/>
    <property type="evidence" value="ECO:0007669"/>
    <property type="project" value="UniProtKB-ARBA"/>
</dbReference>
<evidence type="ECO:0000256" key="7">
    <source>
        <dbReference type="ARBA" id="ARBA00013188"/>
    </source>
</evidence>
<dbReference type="GO" id="GO:0046872">
    <property type="term" value="F:metal ion binding"/>
    <property type="evidence" value="ECO:0007669"/>
    <property type="project" value="UniProtKB-UniRule"/>
</dbReference>
<evidence type="ECO:0000256" key="12">
    <source>
        <dbReference type="PIRSR" id="PIRSR001461-1"/>
    </source>
</evidence>
<comment type="pathway">
    <text evidence="10">Carbohydrate degradation.</text>
</comment>
<evidence type="ECO:0000256" key="10">
    <source>
        <dbReference type="HAMAP-Rule" id="MF_02227"/>
    </source>
</evidence>
<keyword evidence="10 11" id="KW-0119">Carbohydrate metabolism</keyword>
<comment type="cofactor">
    <cofactor evidence="10 13">
        <name>a divalent metal cation</name>
        <dbReference type="ChEBI" id="CHEBI:60240"/>
    </cofactor>
    <text evidence="10 13">Binds 1 divalent metal cation per subunit.</text>
</comment>
<keyword evidence="9 10" id="KW-0413">Isomerase</keyword>
<dbReference type="InterPro" id="IPR013785">
    <property type="entry name" value="Aldolase_TIM"/>
</dbReference>
<dbReference type="PROSITE" id="PS01085">
    <property type="entry name" value="RIBUL_P_3_EPIMER_1"/>
    <property type="match status" value="1"/>
</dbReference>
<feature type="binding site" evidence="10 13">
    <location>
        <position position="29"/>
    </location>
    <ligand>
        <name>a divalent metal cation</name>
        <dbReference type="ChEBI" id="CHEBI:60240"/>
    </ligand>
</feature>
<dbReference type="AlphaFoldDB" id="A0A060PQ02"/>
<evidence type="ECO:0000256" key="8">
    <source>
        <dbReference type="ARBA" id="ARBA00022723"/>
    </source>
</evidence>